<keyword evidence="2" id="KW-0808">Transferase</keyword>
<dbReference type="Proteomes" id="UP000019438">
    <property type="component" value="Chromosome"/>
</dbReference>
<gene>
    <name evidence="2" type="ORF">GbCGDNIH3_0811</name>
</gene>
<accession>A0AAN1AQD4</accession>
<dbReference type="PANTHER" id="PTHR40036">
    <property type="entry name" value="MACROCIN O-METHYLTRANSFERASE"/>
    <property type="match status" value="1"/>
</dbReference>
<evidence type="ECO:0000313" key="2">
    <source>
        <dbReference type="EMBL" id="APG30443.1"/>
    </source>
</evidence>
<dbReference type="GO" id="GO:0032259">
    <property type="term" value="P:methylation"/>
    <property type="evidence" value="ECO:0007669"/>
    <property type="project" value="UniProtKB-KW"/>
</dbReference>
<evidence type="ECO:0000256" key="1">
    <source>
        <dbReference type="SAM" id="Coils"/>
    </source>
</evidence>
<reference evidence="3" key="1">
    <citation type="submission" date="2012-06" db="EMBL/GenBank/DDBJ databases">
        <title>Genome analysis of multiple Granulibacter bethesdensis isolates demonstrates substantial genome diversity.</title>
        <authorList>
            <person name="Greenberg D.E."/>
            <person name="Porcella S.F."/>
            <person name="Zarember K."/>
            <person name="Zelazny A.M."/>
            <person name="Bruno D."/>
            <person name="Martens C."/>
            <person name="Barbian K.D."/>
            <person name="Jaske E."/>
            <person name="Holland S.M."/>
        </authorList>
    </citation>
    <scope>NUCLEOTIDE SEQUENCE [LARGE SCALE GENOMIC DNA]</scope>
    <source>
        <strain evidence="3">CGDNIH3</strain>
    </source>
</reference>
<dbReference type="Gene3D" id="3.40.50.150">
    <property type="entry name" value="Vaccinia Virus protein VP39"/>
    <property type="match status" value="1"/>
</dbReference>
<feature type="coiled-coil region" evidence="1">
    <location>
        <begin position="66"/>
        <end position="93"/>
    </location>
</feature>
<keyword evidence="1" id="KW-0175">Coiled coil</keyword>
<keyword evidence="2" id="KW-0489">Methyltransferase</keyword>
<organism evidence="2 3">
    <name type="scientific">Granulibacter bethesdensis</name>
    <dbReference type="NCBI Taxonomy" id="364410"/>
    <lineage>
        <taxon>Bacteria</taxon>
        <taxon>Pseudomonadati</taxon>
        <taxon>Pseudomonadota</taxon>
        <taxon>Alphaproteobacteria</taxon>
        <taxon>Acetobacterales</taxon>
        <taxon>Acetobacteraceae</taxon>
        <taxon>Granulibacter</taxon>
    </lineage>
</organism>
<dbReference type="Pfam" id="PF05711">
    <property type="entry name" value="TylF"/>
    <property type="match status" value="1"/>
</dbReference>
<dbReference type="SUPFAM" id="SSF53335">
    <property type="entry name" value="S-adenosyl-L-methionine-dependent methyltransferases"/>
    <property type="match status" value="1"/>
</dbReference>
<evidence type="ECO:0000313" key="3">
    <source>
        <dbReference type="Proteomes" id="UP000019438"/>
    </source>
</evidence>
<dbReference type="KEGG" id="gbc:GbCGDNIH3_0811"/>
<proteinExistence type="predicted"/>
<dbReference type="GO" id="GO:0008168">
    <property type="term" value="F:methyltransferase activity"/>
    <property type="evidence" value="ECO:0007669"/>
    <property type="project" value="UniProtKB-KW"/>
</dbReference>
<dbReference type="InterPro" id="IPR029063">
    <property type="entry name" value="SAM-dependent_MTases_sf"/>
</dbReference>
<dbReference type="PANTHER" id="PTHR40036:SF1">
    <property type="entry name" value="MACROCIN O-METHYLTRANSFERASE"/>
    <property type="match status" value="1"/>
</dbReference>
<dbReference type="AlphaFoldDB" id="A0AAN1AQD4"/>
<dbReference type="EC" id="2.1.1.-" evidence="2"/>
<protein>
    <submittedName>
        <fullName evidence="2">O-methyltransferase</fullName>
        <ecNumber evidence="2">2.1.1.-</ecNumber>
    </submittedName>
</protein>
<dbReference type="EMBL" id="CP003181">
    <property type="protein sequence ID" value="APG30443.1"/>
    <property type="molecule type" value="Genomic_DNA"/>
</dbReference>
<name>A0AAN1AQD4_9PROT</name>
<dbReference type="InterPro" id="IPR008884">
    <property type="entry name" value="TylF_MeTrfase"/>
</dbReference>
<sequence>MQNKNNPRMITKMMERFPLISEVIHRIRNTELKLNKNQNLVLENQRKIELISNQLINTNDENKIFLDNFKSEIDHLKHKNKALQLEIEDIKQKILTQSPKKDKESPLPKNQYILHTPERYGTNLSKYIAEGGLFSPERLVSSDCYSDGDMVRFFSFIMFFDILIAENITGDLLELGVWKGDTAVLLADFARKRNVTAWLLDTFEGFDQRDLAENEDHLSAAFKDTSLAAVRKRIGEESVRYIQGYFPDTANQLLSDNQYSFVHIDCDLYAPILSALEYFYPRMVEGGFIVMHDFMSLTWEGPTRAINEFFADKPEKIIPVADFAGTVVVRKLG</sequence>